<dbReference type="PROSITE" id="PS50887">
    <property type="entry name" value="GGDEF"/>
    <property type="match status" value="1"/>
</dbReference>
<dbReference type="NCBIfam" id="TIGR00254">
    <property type="entry name" value="GGDEF"/>
    <property type="match status" value="1"/>
</dbReference>
<dbReference type="InterPro" id="IPR029787">
    <property type="entry name" value="Nucleotide_cyclase"/>
</dbReference>
<keyword evidence="3" id="KW-0548">Nucleotidyltransferase</keyword>
<evidence type="ECO:0000313" key="3">
    <source>
        <dbReference type="EMBL" id="MFC4640231.1"/>
    </source>
</evidence>
<dbReference type="Gene3D" id="3.30.70.270">
    <property type="match status" value="1"/>
</dbReference>
<dbReference type="InterPro" id="IPR043128">
    <property type="entry name" value="Rev_trsase/Diguanyl_cyclase"/>
</dbReference>
<proteinExistence type="predicted"/>
<dbReference type="RefSeq" id="WP_380063373.1">
    <property type="nucleotide sequence ID" value="NZ_JBHSEI010000015.1"/>
</dbReference>
<dbReference type="InterPro" id="IPR000160">
    <property type="entry name" value="GGDEF_dom"/>
</dbReference>
<dbReference type="SUPFAM" id="SSF55073">
    <property type="entry name" value="Nucleotide cyclase"/>
    <property type="match status" value="1"/>
</dbReference>
<dbReference type="InterPro" id="IPR011990">
    <property type="entry name" value="TPR-like_helical_dom_sf"/>
</dbReference>
<evidence type="ECO:0000256" key="1">
    <source>
        <dbReference type="SAM" id="Coils"/>
    </source>
</evidence>
<name>A0ABV9IF53_9DEIO</name>
<evidence type="ECO:0000259" key="2">
    <source>
        <dbReference type="PROSITE" id="PS50887"/>
    </source>
</evidence>
<sequence length="566" mass="62646">MDSLQTRLLAAEHASAVEDLGGVPLAREVIAHAEAQGALDVEVRARLALAWTLLEEQPSEVQEQVRVATAQAEALGDPLLRAQAHCMAARVAVSQSDAPRILREAHQALRLAEVAGAAEPLVHAHSLMGIANLLVGDHGRALVHQEVVLKQLDQVHSPSLKAVLLCDVGANFNDFGTPHEAMIFLDQALALTAEHDLRFTQILVRENLGRTLIQLGRIEEGERLLQEGLKQAIDGHYDRWEAYLRCGLGEHLVMTGQVAAGHDHLLRATEVARGVEDSYLASTCASTLGRALRHLGRLDEARGHLEAGLKTAQDANLLGPCKIAHQELSELLAQQGKFEEALRHFQQFHDLAMKVQLEESHRHAQLMILQQELDRERERAEAQRQTHDELRRAHLMVQQQAQELTRIASEDPLTGLDNRRQFLTYLSDWMQSKAVFSVALLDADHFKSVNDRFGHPVGDQVLTRLGQIFRQHTRPEDVVARIGGEEFAILLAVTDPSVASDIADRIRMAVASHVWDDIVPDLRLTVSIGLAFSPEVSTQEALLSLGDARLYRAKQAGRDRVVQGER</sequence>
<dbReference type="EC" id="2.7.7.65" evidence="3"/>
<dbReference type="PANTHER" id="PTHR45138">
    <property type="entry name" value="REGULATORY COMPONENTS OF SENSORY TRANSDUCTION SYSTEM"/>
    <property type="match status" value="1"/>
</dbReference>
<dbReference type="Gene3D" id="1.25.40.10">
    <property type="entry name" value="Tetratricopeptide repeat domain"/>
    <property type="match status" value="2"/>
</dbReference>
<gene>
    <name evidence="3" type="ORF">ACFO0D_18025</name>
</gene>
<accession>A0ABV9IF53</accession>
<comment type="caution">
    <text evidence="3">The sequence shown here is derived from an EMBL/GenBank/DDBJ whole genome shotgun (WGS) entry which is preliminary data.</text>
</comment>
<dbReference type="GO" id="GO:0052621">
    <property type="term" value="F:diguanylate cyclase activity"/>
    <property type="evidence" value="ECO:0007669"/>
    <property type="project" value="UniProtKB-EC"/>
</dbReference>
<keyword evidence="3" id="KW-0808">Transferase</keyword>
<protein>
    <submittedName>
        <fullName evidence="3">Diguanylate cyclase</fullName>
        <ecNumber evidence="3">2.7.7.65</ecNumber>
    </submittedName>
</protein>
<keyword evidence="4" id="KW-1185">Reference proteome</keyword>
<dbReference type="Proteomes" id="UP001595952">
    <property type="component" value="Unassembled WGS sequence"/>
</dbReference>
<feature type="domain" description="GGDEF" evidence="2">
    <location>
        <begin position="434"/>
        <end position="566"/>
    </location>
</feature>
<dbReference type="Pfam" id="PF13374">
    <property type="entry name" value="TPR_10"/>
    <property type="match status" value="1"/>
</dbReference>
<evidence type="ECO:0000313" key="4">
    <source>
        <dbReference type="Proteomes" id="UP001595952"/>
    </source>
</evidence>
<dbReference type="SUPFAM" id="SSF48452">
    <property type="entry name" value="TPR-like"/>
    <property type="match status" value="1"/>
</dbReference>
<dbReference type="PANTHER" id="PTHR45138:SF9">
    <property type="entry name" value="DIGUANYLATE CYCLASE DGCM-RELATED"/>
    <property type="match status" value="1"/>
</dbReference>
<keyword evidence="1" id="KW-0175">Coiled coil</keyword>
<dbReference type="CDD" id="cd01949">
    <property type="entry name" value="GGDEF"/>
    <property type="match status" value="1"/>
</dbReference>
<dbReference type="EMBL" id="JBHSEI010000015">
    <property type="protein sequence ID" value="MFC4640231.1"/>
    <property type="molecule type" value="Genomic_DNA"/>
</dbReference>
<feature type="coiled-coil region" evidence="1">
    <location>
        <begin position="363"/>
        <end position="393"/>
    </location>
</feature>
<dbReference type="Pfam" id="PF00990">
    <property type="entry name" value="GGDEF"/>
    <property type="match status" value="1"/>
</dbReference>
<reference evidence="4" key="1">
    <citation type="journal article" date="2019" name="Int. J. Syst. Evol. Microbiol.">
        <title>The Global Catalogue of Microorganisms (GCM) 10K type strain sequencing project: providing services to taxonomists for standard genome sequencing and annotation.</title>
        <authorList>
            <consortium name="The Broad Institute Genomics Platform"/>
            <consortium name="The Broad Institute Genome Sequencing Center for Infectious Disease"/>
            <person name="Wu L."/>
            <person name="Ma J."/>
        </authorList>
    </citation>
    <scope>NUCLEOTIDE SEQUENCE [LARGE SCALE GENOMIC DNA]</scope>
    <source>
        <strain evidence="4">CCUG 55995</strain>
    </source>
</reference>
<organism evidence="3 4">
    <name type="scientific">Deinococcus hohokamensis</name>
    <dbReference type="NCBI Taxonomy" id="309883"/>
    <lineage>
        <taxon>Bacteria</taxon>
        <taxon>Thermotogati</taxon>
        <taxon>Deinococcota</taxon>
        <taxon>Deinococci</taxon>
        <taxon>Deinococcales</taxon>
        <taxon>Deinococcaceae</taxon>
        <taxon>Deinococcus</taxon>
    </lineage>
</organism>
<dbReference type="SMART" id="SM00267">
    <property type="entry name" value="GGDEF"/>
    <property type="match status" value="1"/>
</dbReference>
<dbReference type="InterPro" id="IPR050469">
    <property type="entry name" value="Diguanylate_Cyclase"/>
</dbReference>